<dbReference type="PANTHER" id="PTHR36848">
    <property type="entry name" value="DNA-BINDING PROTEIN (PUTATIVE SECRETED PROTEIN)-RELATED"/>
    <property type="match status" value="1"/>
</dbReference>
<dbReference type="PANTHER" id="PTHR36848:SF2">
    <property type="entry name" value="SECRETED PROTEIN"/>
    <property type="match status" value="1"/>
</dbReference>
<protein>
    <submittedName>
        <fullName evidence="2">Glycosyl hydrolase family 2</fullName>
    </submittedName>
</protein>
<reference evidence="2" key="2">
    <citation type="submission" date="2020-09" db="EMBL/GenBank/DDBJ databases">
        <authorList>
            <person name="Sun Q."/>
            <person name="Zhou Y."/>
        </authorList>
    </citation>
    <scope>NUCLEOTIDE SEQUENCE</scope>
    <source>
        <strain evidence="2">CGMCC 4.7679</strain>
    </source>
</reference>
<dbReference type="Gene3D" id="2.60.120.260">
    <property type="entry name" value="Galactose-binding domain-like"/>
    <property type="match status" value="1"/>
</dbReference>
<dbReference type="Proteomes" id="UP000658656">
    <property type="component" value="Unassembled WGS sequence"/>
</dbReference>
<dbReference type="PROSITE" id="PS51318">
    <property type="entry name" value="TAT"/>
    <property type="match status" value="1"/>
</dbReference>
<dbReference type="OrthoDB" id="9761519at2"/>
<dbReference type="EMBL" id="BNAV01000001">
    <property type="protein sequence ID" value="GHF39729.1"/>
    <property type="molecule type" value="Genomic_DNA"/>
</dbReference>
<keyword evidence="3" id="KW-1185">Reference proteome</keyword>
<name>A0A8H9M998_9PSEU</name>
<keyword evidence="2" id="KW-0378">Hydrolase</keyword>
<gene>
    <name evidence="2" type="ORF">GCM10017566_11320</name>
</gene>
<dbReference type="AlphaFoldDB" id="A0A8H9M998"/>
<accession>A0A8H9M998</accession>
<feature type="compositionally biased region" description="Basic and acidic residues" evidence="1">
    <location>
        <begin position="175"/>
        <end position="188"/>
    </location>
</feature>
<dbReference type="InterPro" id="IPR008979">
    <property type="entry name" value="Galactose-bd-like_sf"/>
</dbReference>
<feature type="region of interest" description="Disordered" evidence="1">
    <location>
        <begin position="165"/>
        <end position="192"/>
    </location>
</feature>
<dbReference type="InterPro" id="IPR053161">
    <property type="entry name" value="Ulvan_degrading_GH"/>
</dbReference>
<evidence type="ECO:0000256" key="1">
    <source>
        <dbReference type="SAM" id="MobiDB-lite"/>
    </source>
</evidence>
<dbReference type="NCBIfam" id="NF045579">
    <property type="entry name" value="rhamnoside_JR"/>
    <property type="match status" value="1"/>
</dbReference>
<dbReference type="RefSeq" id="WP_145935225.1">
    <property type="nucleotide sequence ID" value="NZ_BNAV01000001.1"/>
</dbReference>
<evidence type="ECO:0000313" key="2">
    <source>
        <dbReference type="EMBL" id="GHF39729.1"/>
    </source>
</evidence>
<sequence>MMRRRDVLRGSMVVAVAAAGGRLFGTVPEAAASEAAEAAALGWGAVSAQTRPWTRWWWLGSAVTDEGLARHLSEFANAGFGGVEVQPIYEAQGYEDRVLPYLSPQWLAALDATIRHAREHGLGVDLTTGSGWTFGGPWISPQLSAGRALVGQWALSGGQRLAEPVRTVQPPHPGLVDEEKLSRPDLRPPMDPVPDPPLAALVARETGSGNTLDLTAAVRADGTLDWTAPAGNWQLTAVFSGLVLKRVERAGPGGKGLLADYFAAGAIQHHLDHFGGAIGARKGIRALFHDSFELERMDWTSTAIEDFAKLRGYDLVPHLPEIFSGAGDADTRARVLSDVRETFSDLFLGRFAQPWARWSAQRGWLTRNQAHGSPANLLDIYGAADIPETEYTGGEIVPIPGLRQGAGTGLPPRSLSWRFAASPAHLRGKPLVGAETLTWRDEHYHVSLSQAKPTVDLLFAAGVNHVVFHGTAYSPEDAPWPGFSFYAATELKPANTIWSDVSELTGYITRCQSVLQDGAHDNDVLVYWPQHDLWAQPDAGLGSGAENPELTPDFTWQGAWIYNHPTGAGKVAEGLETRGWQFDWVSDRQLAEFRADRSGVRNGQSRYSVVVVPGARLMPLDTVRKLRDLAAAGAAVVFAGDLPADVPGLASLDERRRTLASLKSVLRRRAAVVTDDANLDKALTHAGAVREPLADTGLRVLRRRHDEGRHYFLVNATANRVDGWFPLGADAVSVGALDPLHDTNGLAPVRRVRGQQQVRVNLEPGESIILRTFDRRRITAPVLSAVVPTGREVPVQGTWTLRLAGATHELTDLKSWPDLGESAFSGTGNYRLEFPVTRADAGRDWLLDLGDVRESARVRLNGRDLGTAWSLPFRLPVGRALREGRNVLELDVTNLAANKVRDLAQRGQLKTNFFMSWRSGAAPQNWQPVASGLLGPVRLLEVRDR</sequence>
<dbReference type="InterPro" id="IPR006311">
    <property type="entry name" value="TAT_signal"/>
</dbReference>
<comment type="caution">
    <text evidence="2">The sequence shown here is derived from an EMBL/GenBank/DDBJ whole genome shotgun (WGS) entry which is preliminary data.</text>
</comment>
<reference evidence="2" key="1">
    <citation type="journal article" date="2014" name="Int. J. Syst. Evol. Microbiol.">
        <title>Complete genome sequence of Corynebacterium casei LMG S-19264T (=DSM 44701T), isolated from a smear-ripened cheese.</title>
        <authorList>
            <consortium name="US DOE Joint Genome Institute (JGI-PGF)"/>
            <person name="Walter F."/>
            <person name="Albersmeier A."/>
            <person name="Kalinowski J."/>
            <person name="Ruckert C."/>
        </authorList>
    </citation>
    <scope>NUCLEOTIDE SEQUENCE</scope>
    <source>
        <strain evidence="2">CGMCC 4.7679</strain>
    </source>
</reference>
<dbReference type="GO" id="GO:0016787">
    <property type="term" value="F:hydrolase activity"/>
    <property type="evidence" value="ECO:0007669"/>
    <property type="project" value="UniProtKB-KW"/>
</dbReference>
<organism evidence="2 3">
    <name type="scientific">Amycolatopsis bartoniae</name>
    <dbReference type="NCBI Taxonomy" id="941986"/>
    <lineage>
        <taxon>Bacteria</taxon>
        <taxon>Bacillati</taxon>
        <taxon>Actinomycetota</taxon>
        <taxon>Actinomycetes</taxon>
        <taxon>Pseudonocardiales</taxon>
        <taxon>Pseudonocardiaceae</taxon>
        <taxon>Amycolatopsis</taxon>
    </lineage>
</organism>
<evidence type="ECO:0000313" key="3">
    <source>
        <dbReference type="Proteomes" id="UP000658656"/>
    </source>
</evidence>
<proteinExistence type="predicted"/>
<dbReference type="Pfam" id="PF17132">
    <property type="entry name" value="Glyco_hydro_106"/>
    <property type="match status" value="2"/>
</dbReference>
<dbReference type="SUPFAM" id="SSF49785">
    <property type="entry name" value="Galactose-binding domain-like"/>
    <property type="match status" value="1"/>
</dbReference>